<reference evidence="2" key="1">
    <citation type="submission" date="2020-08" db="EMBL/GenBank/DDBJ databases">
        <title>Multicomponent nature underlies the extraordinary mechanical properties of spider dragline silk.</title>
        <authorList>
            <person name="Kono N."/>
            <person name="Nakamura H."/>
            <person name="Mori M."/>
            <person name="Yoshida Y."/>
            <person name="Ohtoshi R."/>
            <person name="Malay A.D."/>
            <person name="Moran D.A.P."/>
            <person name="Tomita M."/>
            <person name="Numata K."/>
            <person name="Arakawa K."/>
        </authorList>
    </citation>
    <scope>NUCLEOTIDE SEQUENCE</scope>
</reference>
<name>A0A8X6PBQ1_NEPPI</name>
<comment type="caution">
    <text evidence="2">The sequence shown here is derived from an EMBL/GenBank/DDBJ whole genome shotgun (WGS) entry which is preliminary data.</text>
</comment>
<feature type="signal peptide" evidence="1">
    <location>
        <begin position="1"/>
        <end position="24"/>
    </location>
</feature>
<accession>A0A8X6PBQ1</accession>
<keyword evidence="1" id="KW-0732">Signal</keyword>
<evidence type="ECO:0000313" key="2">
    <source>
        <dbReference type="EMBL" id="GFT58876.1"/>
    </source>
</evidence>
<sequence>MRGGFLKIRTRLLLATTITTRTKAVDDHMRGGRVFEIRFSFVELPLRNRFISLDGILVPSPYHFGQLPKWDGLSNETLSFAPAEKLVFHFNFIGRKRWC</sequence>
<evidence type="ECO:0000313" key="3">
    <source>
        <dbReference type="Proteomes" id="UP000887013"/>
    </source>
</evidence>
<evidence type="ECO:0000256" key="1">
    <source>
        <dbReference type="SAM" id="SignalP"/>
    </source>
</evidence>
<proteinExistence type="predicted"/>
<gene>
    <name evidence="2" type="ORF">NPIL_217871</name>
</gene>
<dbReference type="Proteomes" id="UP000887013">
    <property type="component" value="Unassembled WGS sequence"/>
</dbReference>
<feature type="chain" id="PRO_5036476653" evidence="1">
    <location>
        <begin position="25"/>
        <end position="99"/>
    </location>
</feature>
<organism evidence="2 3">
    <name type="scientific">Nephila pilipes</name>
    <name type="common">Giant wood spider</name>
    <name type="synonym">Nephila maculata</name>
    <dbReference type="NCBI Taxonomy" id="299642"/>
    <lineage>
        <taxon>Eukaryota</taxon>
        <taxon>Metazoa</taxon>
        <taxon>Ecdysozoa</taxon>
        <taxon>Arthropoda</taxon>
        <taxon>Chelicerata</taxon>
        <taxon>Arachnida</taxon>
        <taxon>Araneae</taxon>
        <taxon>Araneomorphae</taxon>
        <taxon>Entelegynae</taxon>
        <taxon>Araneoidea</taxon>
        <taxon>Nephilidae</taxon>
        <taxon>Nephila</taxon>
    </lineage>
</organism>
<dbReference type="AlphaFoldDB" id="A0A8X6PBQ1"/>
<keyword evidence="3" id="KW-1185">Reference proteome</keyword>
<dbReference type="EMBL" id="BMAW01113802">
    <property type="protein sequence ID" value="GFT58876.1"/>
    <property type="molecule type" value="Genomic_DNA"/>
</dbReference>
<protein>
    <submittedName>
        <fullName evidence="2">Uncharacterized protein</fullName>
    </submittedName>
</protein>